<protein>
    <recommendedName>
        <fullName evidence="2">AB hydrolase-1 domain-containing protein</fullName>
    </recommendedName>
</protein>
<comment type="caution">
    <text evidence="3">The sequence shown here is derived from an EMBL/GenBank/DDBJ whole genome shotgun (WGS) entry which is preliminary data.</text>
</comment>
<sequence length="381" mass="41570">MRFLLPLALASSAFIFAYGYGPQPRCQQATIPVKITARPRVISLSPPKNQSELTGIITNLTSTPSNFTTNVVHGQRNLTATYDIWTLLCLPPNANASTVEFTIHGSFLDHTYWNFGGEGSPYNYADVALNAGHAVFLYDRLGAGKSSKPNGIEVLQEDTEIEIAAELIKYIRRGRTGHHFQQIIGIGHSYGSLLLTGIAAKYGNLLNVTILTGFTPYTGAFNTAVASFGLKIAAEQDPSRFGSLSNSYMTISNEQAAFFYFPHFDPNILRLATKTKDTATLGQLLTLSARVATNYTNSVFVVTGAEDFIYCGGNCYQSFAGFNDLVLSSDVLFPNAWLFSWAIPANTGHVVNFHYGAPQIFKMIQLWISDLTPNSNITGGN</sequence>
<organism evidence="3 4">
    <name type="scientific">Gymnopilus junonius</name>
    <name type="common">Spectacular rustgill mushroom</name>
    <name type="synonym">Gymnopilus spectabilis subsp. junonius</name>
    <dbReference type="NCBI Taxonomy" id="109634"/>
    <lineage>
        <taxon>Eukaryota</taxon>
        <taxon>Fungi</taxon>
        <taxon>Dikarya</taxon>
        <taxon>Basidiomycota</taxon>
        <taxon>Agaricomycotina</taxon>
        <taxon>Agaricomycetes</taxon>
        <taxon>Agaricomycetidae</taxon>
        <taxon>Agaricales</taxon>
        <taxon>Agaricineae</taxon>
        <taxon>Hymenogastraceae</taxon>
        <taxon>Gymnopilus</taxon>
    </lineage>
</organism>
<feature type="signal peptide" evidence="1">
    <location>
        <begin position="1"/>
        <end position="19"/>
    </location>
</feature>
<dbReference type="InterPro" id="IPR029058">
    <property type="entry name" value="AB_hydrolase_fold"/>
</dbReference>
<dbReference type="OrthoDB" id="1743579at2759"/>
<dbReference type="Proteomes" id="UP000724874">
    <property type="component" value="Unassembled WGS sequence"/>
</dbReference>
<feature type="chain" id="PRO_5040477178" description="AB hydrolase-1 domain-containing protein" evidence="1">
    <location>
        <begin position="20"/>
        <end position="381"/>
    </location>
</feature>
<evidence type="ECO:0000259" key="2">
    <source>
        <dbReference type="Pfam" id="PF00561"/>
    </source>
</evidence>
<evidence type="ECO:0000313" key="4">
    <source>
        <dbReference type="Proteomes" id="UP000724874"/>
    </source>
</evidence>
<proteinExistence type="predicted"/>
<dbReference type="SUPFAM" id="SSF53474">
    <property type="entry name" value="alpha/beta-Hydrolases"/>
    <property type="match status" value="1"/>
</dbReference>
<dbReference type="InterPro" id="IPR000073">
    <property type="entry name" value="AB_hydrolase_1"/>
</dbReference>
<dbReference type="AlphaFoldDB" id="A0A9P5NPM5"/>
<gene>
    <name evidence="3" type="ORF">CPB84DRAFT_1962051</name>
</gene>
<evidence type="ECO:0000313" key="3">
    <source>
        <dbReference type="EMBL" id="KAF8901343.1"/>
    </source>
</evidence>
<evidence type="ECO:0000256" key="1">
    <source>
        <dbReference type="SAM" id="SignalP"/>
    </source>
</evidence>
<name>A0A9P5NPM5_GYMJU</name>
<dbReference type="Pfam" id="PF00561">
    <property type="entry name" value="Abhydrolase_1"/>
    <property type="match status" value="1"/>
</dbReference>
<keyword evidence="4" id="KW-1185">Reference proteome</keyword>
<keyword evidence="1" id="KW-0732">Signal</keyword>
<dbReference type="EMBL" id="JADNYJ010000042">
    <property type="protein sequence ID" value="KAF8901343.1"/>
    <property type="molecule type" value="Genomic_DNA"/>
</dbReference>
<dbReference type="Gene3D" id="3.40.50.1820">
    <property type="entry name" value="alpha/beta hydrolase"/>
    <property type="match status" value="1"/>
</dbReference>
<feature type="domain" description="AB hydrolase-1" evidence="2">
    <location>
        <begin position="120"/>
        <end position="213"/>
    </location>
</feature>
<reference evidence="3" key="1">
    <citation type="submission" date="2020-11" db="EMBL/GenBank/DDBJ databases">
        <authorList>
            <consortium name="DOE Joint Genome Institute"/>
            <person name="Ahrendt S."/>
            <person name="Riley R."/>
            <person name="Andreopoulos W."/>
            <person name="LaButti K."/>
            <person name="Pangilinan J."/>
            <person name="Ruiz-duenas F.J."/>
            <person name="Barrasa J.M."/>
            <person name="Sanchez-Garcia M."/>
            <person name="Camarero S."/>
            <person name="Miyauchi S."/>
            <person name="Serrano A."/>
            <person name="Linde D."/>
            <person name="Babiker R."/>
            <person name="Drula E."/>
            <person name="Ayuso-Fernandez I."/>
            <person name="Pacheco R."/>
            <person name="Padilla G."/>
            <person name="Ferreira P."/>
            <person name="Barriuso J."/>
            <person name="Kellner H."/>
            <person name="Castanera R."/>
            <person name="Alfaro M."/>
            <person name="Ramirez L."/>
            <person name="Pisabarro A.G."/>
            <person name="Kuo A."/>
            <person name="Tritt A."/>
            <person name="Lipzen A."/>
            <person name="He G."/>
            <person name="Yan M."/>
            <person name="Ng V."/>
            <person name="Cullen D."/>
            <person name="Martin F."/>
            <person name="Rosso M.-N."/>
            <person name="Henrissat B."/>
            <person name="Hibbett D."/>
            <person name="Martinez A.T."/>
            <person name="Grigoriev I.V."/>
        </authorList>
    </citation>
    <scope>NUCLEOTIDE SEQUENCE</scope>
    <source>
        <strain evidence="3">AH 44721</strain>
    </source>
</reference>
<accession>A0A9P5NPM5</accession>